<dbReference type="InterPro" id="IPR000847">
    <property type="entry name" value="LysR_HTH_N"/>
</dbReference>
<accession>A0A509ECD1</accession>
<dbReference type="OrthoDB" id="196624at2"/>
<dbReference type="AlphaFoldDB" id="A0A509ECD1"/>
<evidence type="ECO:0000256" key="4">
    <source>
        <dbReference type="ARBA" id="ARBA00023163"/>
    </source>
</evidence>
<dbReference type="Gene3D" id="1.10.10.10">
    <property type="entry name" value="Winged helix-like DNA-binding domain superfamily/Winged helix DNA-binding domain"/>
    <property type="match status" value="1"/>
</dbReference>
<proteinExistence type="inferred from homology"/>
<keyword evidence="4" id="KW-0804">Transcription</keyword>
<feature type="domain" description="HTH lysR-type" evidence="5">
    <location>
        <begin position="1"/>
        <end position="57"/>
    </location>
</feature>
<dbReference type="InterPro" id="IPR036388">
    <property type="entry name" value="WH-like_DNA-bd_sf"/>
</dbReference>
<evidence type="ECO:0000259" key="5">
    <source>
        <dbReference type="PROSITE" id="PS50931"/>
    </source>
</evidence>
<dbReference type="GO" id="GO:0003700">
    <property type="term" value="F:DNA-binding transcription factor activity"/>
    <property type="evidence" value="ECO:0007669"/>
    <property type="project" value="InterPro"/>
</dbReference>
<evidence type="ECO:0000256" key="2">
    <source>
        <dbReference type="ARBA" id="ARBA00023015"/>
    </source>
</evidence>
<dbReference type="CDD" id="cd08427">
    <property type="entry name" value="PBP2_LTTR_like_2"/>
    <property type="match status" value="1"/>
</dbReference>
<dbReference type="Proteomes" id="UP000410984">
    <property type="component" value="Unassembled WGS sequence"/>
</dbReference>
<keyword evidence="2" id="KW-0805">Transcription regulation</keyword>
<dbReference type="Pfam" id="PF03466">
    <property type="entry name" value="LysR_substrate"/>
    <property type="match status" value="1"/>
</dbReference>
<dbReference type="GO" id="GO:0000976">
    <property type="term" value="F:transcription cis-regulatory region binding"/>
    <property type="evidence" value="ECO:0007669"/>
    <property type="project" value="TreeGrafter"/>
</dbReference>
<sequence length="300" mass="32508">MLRELKTFVAVARHGSFAAAGQVVGLTPSAVSAQIRNLEAELGIRLFDRTGRTAILNMNGKKALVHAEEMLAIFARMMEVGDGVSLRGELTVGAIATAQTGLLPDALVMLQKRAPALRIHLVPGVSLTLLNQVDAGEIDLALMVKPPFALQKDLYAEDLVREEFALITPTYVAESDPLEILANYPFIRYDRSSFAGRQVAGFLNQHGIAPDQILELDEIEAIVRMVQGGLGVSVVPLAGHWTENPDRLRILHLGPLVFHRTLQAVVRYAQRTTPAIGLFLACVRETAGARPQRPASVSVA</sequence>
<dbReference type="Pfam" id="PF00126">
    <property type="entry name" value="HTH_1"/>
    <property type="match status" value="1"/>
</dbReference>
<keyword evidence="7" id="KW-1185">Reference proteome</keyword>
<evidence type="ECO:0000313" key="7">
    <source>
        <dbReference type="Proteomes" id="UP000410984"/>
    </source>
</evidence>
<reference evidence="6 7" key="1">
    <citation type="submission" date="2019-06" db="EMBL/GenBank/DDBJ databases">
        <authorList>
            <person name="Rodrigo-Torres L."/>
            <person name="Arahal R. D."/>
            <person name="Lucena T."/>
        </authorList>
    </citation>
    <scope>NUCLEOTIDE SEQUENCE [LARGE SCALE GENOMIC DNA]</scope>
    <source>
        <strain evidence="6 7">SB0023/3</strain>
    </source>
</reference>
<dbReference type="PANTHER" id="PTHR30126">
    <property type="entry name" value="HTH-TYPE TRANSCRIPTIONAL REGULATOR"/>
    <property type="match status" value="1"/>
</dbReference>
<evidence type="ECO:0000256" key="3">
    <source>
        <dbReference type="ARBA" id="ARBA00023125"/>
    </source>
</evidence>
<organism evidence="6 7">
    <name type="scientific">Methylobacterium symbioticum</name>
    <dbReference type="NCBI Taxonomy" id="2584084"/>
    <lineage>
        <taxon>Bacteria</taxon>
        <taxon>Pseudomonadati</taxon>
        <taxon>Pseudomonadota</taxon>
        <taxon>Alphaproteobacteria</taxon>
        <taxon>Hyphomicrobiales</taxon>
        <taxon>Methylobacteriaceae</taxon>
        <taxon>Methylobacterium</taxon>
    </lineage>
</organism>
<gene>
    <name evidence="6" type="primary">yofA_1</name>
    <name evidence="6" type="ORF">MET9862_01852</name>
</gene>
<dbReference type="PRINTS" id="PR00039">
    <property type="entry name" value="HTHLYSR"/>
</dbReference>
<dbReference type="SUPFAM" id="SSF53850">
    <property type="entry name" value="Periplasmic binding protein-like II"/>
    <property type="match status" value="1"/>
</dbReference>
<dbReference type="FunFam" id="1.10.10.10:FF:000001">
    <property type="entry name" value="LysR family transcriptional regulator"/>
    <property type="match status" value="1"/>
</dbReference>
<dbReference type="SUPFAM" id="SSF46785">
    <property type="entry name" value="Winged helix' DNA-binding domain"/>
    <property type="match status" value="1"/>
</dbReference>
<dbReference type="Gene3D" id="3.40.190.290">
    <property type="match status" value="1"/>
</dbReference>
<dbReference type="InterPro" id="IPR036390">
    <property type="entry name" value="WH_DNA-bd_sf"/>
</dbReference>
<evidence type="ECO:0000256" key="1">
    <source>
        <dbReference type="ARBA" id="ARBA00009437"/>
    </source>
</evidence>
<dbReference type="PROSITE" id="PS50931">
    <property type="entry name" value="HTH_LYSR"/>
    <property type="match status" value="1"/>
</dbReference>
<keyword evidence="3" id="KW-0238">DNA-binding</keyword>
<comment type="similarity">
    <text evidence="1">Belongs to the LysR transcriptional regulatory family.</text>
</comment>
<dbReference type="EMBL" id="CABFPH010000019">
    <property type="protein sequence ID" value="VUD71274.1"/>
    <property type="molecule type" value="Genomic_DNA"/>
</dbReference>
<name>A0A509ECD1_9HYPH</name>
<evidence type="ECO:0000313" key="6">
    <source>
        <dbReference type="EMBL" id="VUD71274.1"/>
    </source>
</evidence>
<dbReference type="RefSeq" id="WP_142582710.1">
    <property type="nucleotide sequence ID" value="NZ_CABFPH010000019.1"/>
</dbReference>
<protein>
    <submittedName>
        <fullName evidence="6">HTH-type transcriptional regulator YofA</fullName>
    </submittedName>
</protein>
<dbReference type="InterPro" id="IPR005119">
    <property type="entry name" value="LysR_subst-bd"/>
</dbReference>
<dbReference type="PANTHER" id="PTHR30126:SF94">
    <property type="entry name" value="LYSR FAMILY TRANSCRIPTIONAL REGULATOR"/>
    <property type="match status" value="1"/>
</dbReference>